<accession>A0AAE0F9C3</accession>
<name>A0AAE0F9C3_9CHLO</name>
<evidence type="ECO:0000313" key="1">
    <source>
        <dbReference type="EMBL" id="KAK3255478.1"/>
    </source>
</evidence>
<protein>
    <submittedName>
        <fullName evidence="1">Uncharacterized protein</fullName>
    </submittedName>
</protein>
<dbReference type="EMBL" id="LGRX02022556">
    <property type="protein sequence ID" value="KAK3255478.1"/>
    <property type="molecule type" value="Genomic_DNA"/>
</dbReference>
<evidence type="ECO:0000313" key="2">
    <source>
        <dbReference type="Proteomes" id="UP001190700"/>
    </source>
</evidence>
<organism evidence="1 2">
    <name type="scientific">Cymbomonas tetramitiformis</name>
    <dbReference type="NCBI Taxonomy" id="36881"/>
    <lineage>
        <taxon>Eukaryota</taxon>
        <taxon>Viridiplantae</taxon>
        <taxon>Chlorophyta</taxon>
        <taxon>Pyramimonadophyceae</taxon>
        <taxon>Pyramimonadales</taxon>
        <taxon>Pyramimonadaceae</taxon>
        <taxon>Cymbomonas</taxon>
    </lineage>
</organism>
<dbReference type="Proteomes" id="UP001190700">
    <property type="component" value="Unassembled WGS sequence"/>
</dbReference>
<dbReference type="PANTHER" id="PTHR46368:SF4">
    <property type="entry name" value="OS10G0403700 PROTEIN"/>
    <property type="match status" value="1"/>
</dbReference>
<feature type="non-terminal residue" evidence="1">
    <location>
        <position position="1"/>
    </location>
</feature>
<comment type="caution">
    <text evidence="1">The sequence shown here is derived from an EMBL/GenBank/DDBJ whole genome shotgun (WGS) entry which is preliminary data.</text>
</comment>
<dbReference type="PANTHER" id="PTHR46368">
    <property type="match status" value="1"/>
</dbReference>
<dbReference type="AlphaFoldDB" id="A0AAE0F9C3"/>
<gene>
    <name evidence="1" type="ORF">CYMTET_35339</name>
</gene>
<reference evidence="1 2" key="1">
    <citation type="journal article" date="2015" name="Genome Biol. Evol.">
        <title>Comparative Genomics of a Bacterivorous Green Alga Reveals Evolutionary Causalities and Consequences of Phago-Mixotrophic Mode of Nutrition.</title>
        <authorList>
            <person name="Burns J.A."/>
            <person name="Paasch A."/>
            <person name="Narechania A."/>
            <person name="Kim E."/>
        </authorList>
    </citation>
    <scope>NUCLEOTIDE SEQUENCE [LARGE SCALE GENOMIC DNA]</scope>
    <source>
        <strain evidence="1 2">PLY_AMNH</strain>
    </source>
</reference>
<proteinExistence type="predicted"/>
<keyword evidence="2" id="KW-1185">Reference proteome</keyword>
<sequence length="68" mass="7453">DLLGMLQGCTASGVVLMDGVMFMHHERLQKIMKVLHDPSGSFGAVERVTSAFSFKMPASMLNYGVLYT</sequence>